<dbReference type="AlphaFoldDB" id="A0AAW5SP92"/>
<reference evidence="9" key="3">
    <citation type="journal article" date="2022" name="BMC Genomics">
        <title>Comparative genome analysis of mycobacteria focusing on tRNA and non-coding RNA.</title>
        <authorList>
            <person name="Behra P.R.K."/>
            <person name="Pettersson B.M.F."/>
            <person name="Ramesh M."/>
            <person name="Das S."/>
            <person name="Dasgupta S."/>
            <person name="Kirsebom L.A."/>
        </authorList>
    </citation>
    <scope>NUCLEOTIDE SEQUENCE</scope>
    <source>
        <strain evidence="9">DSM 44203</strain>
    </source>
</reference>
<feature type="region of interest" description="Disordered" evidence="6">
    <location>
        <begin position="62"/>
        <end position="81"/>
    </location>
</feature>
<name>A0AAW5SP92_MYCNV</name>
<accession>A0AAW5SP92</accession>
<reference evidence="9" key="2">
    <citation type="submission" date="2020-07" db="EMBL/GenBank/DDBJ databases">
        <authorList>
            <person name="Pettersson B.M.F."/>
            <person name="Behra P.R.K."/>
            <person name="Ramesh M."/>
            <person name="Das S."/>
            <person name="Dasgupta S."/>
            <person name="Kirsebom L.A."/>
        </authorList>
    </citation>
    <scope>NUCLEOTIDE SEQUENCE</scope>
    <source>
        <strain evidence="9">DSM 44203</strain>
    </source>
</reference>
<dbReference type="PROSITE" id="PS51352">
    <property type="entry name" value="THIOREDOXIN_2"/>
    <property type="match status" value="1"/>
</dbReference>
<dbReference type="EMBL" id="JACKTI010000050">
    <property type="protein sequence ID" value="MCV7025624.1"/>
    <property type="molecule type" value="Genomic_DNA"/>
</dbReference>
<dbReference type="GO" id="GO:0016491">
    <property type="term" value="F:oxidoreductase activity"/>
    <property type="evidence" value="ECO:0007669"/>
    <property type="project" value="InterPro"/>
</dbReference>
<keyword evidence="4" id="KW-1015">Disulfide bond</keyword>
<dbReference type="InterPro" id="IPR050553">
    <property type="entry name" value="Thioredoxin_ResA/DsbE_sf"/>
</dbReference>
<dbReference type="Proteomes" id="UP000069773">
    <property type="component" value="Unassembled WGS sequence"/>
</dbReference>
<dbReference type="SUPFAM" id="SSF52833">
    <property type="entry name" value="Thioredoxin-like"/>
    <property type="match status" value="1"/>
</dbReference>
<dbReference type="InterPro" id="IPR013740">
    <property type="entry name" value="Redoxin"/>
</dbReference>
<dbReference type="GO" id="GO:0030313">
    <property type="term" value="C:cell envelope"/>
    <property type="evidence" value="ECO:0007669"/>
    <property type="project" value="UniProtKB-SubCell"/>
</dbReference>
<gene>
    <name evidence="9" type="ORF">H7I77_20100</name>
    <name evidence="8" type="ORF">RMCN_1084</name>
</gene>
<feature type="compositionally biased region" description="Pro residues" evidence="6">
    <location>
        <begin position="64"/>
        <end position="76"/>
    </location>
</feature>
<evidence type="ECO:0000313" key="8">
    <source>
        <dbReference type="EMBL" id="GAT07951.1"/>
    </source>
</evidence>
<evidence type="ECO:0000256" key="1">
    <source>
        <dbReference type="ARBA" id="ARBA00004196"/>
    </source>
</evidence>
<evidence type="ECO:0000256" key="2">
    <source>
        <dbReference type="ARBA" id="ARBA00022748"/>
    </source>
</evidence>
<dbReference type="EMBL" id="BCTA01000018">
    <property type="protein sequence ID" value="GAT07951.1"/>
    <property type="molecule type" value="Genomic_DNA"/>
</dbReference>
<evidence type="ECO:0000256" key="6">
    <source>
        <dbReference type="SAM" id="MobiDB-lite"/>
    </source>
</evidence>
<evidence type="ECO:0000313" key="9">
    <source>
        <dbReference type="EMBL" id="MCV7025624.1"/>
    </source>
</evidence>
<keyword evidence="10" id="KW-1185">Reference proteome</keyword>
<comment type="subcellular location">
    <subcellularLocation>
        <location evidence="1">Cell envelope</location>
    </subcellularLocation>
</comment>
<evidence type="ECO:0000313" key="10">
    <source>
        <dbReference type="Proteomes" id="UP000069773"/>
    </source>
</evidence>
<evidence type="ECO:0000256" key="4">
    <source>
        <dbReference type="ARBA" id="ARBA00023157"/>
    </source>
</evidence>
<dbReference type="InterPro" id="IPR017937">
    <property type="entry name" value="Thioredoxin_CS"/>
</dbReference>
<feature type="domain" description="Thioredoxin" evidence="7">
    <location>
        <begin position="60"/>
        <end position="213"/>
    </location>
</feature>
<proteinExistence type="predicted"/>
<feature type="region of interest" description="Disordered" evidence="6">
    <location>
        <begin position="26"/>
        <end position="47"/>
    </location>
</feature>
<dbReference type="InterPro" id="IPR036249">
    <property type="entry name" value="Thioredoxin-like_sf"/>
</dbReference>
<dbReference type="RefSeq" id="WP_067387740.1">
    <property type="nucleotide sequence ID" value="NZ_BCTA01000018.1"/>
</dbReference>
<keyword evidence="5" id="KW-0676">Redox-active center</keyword>
<dbReference type="InterPro" id="IPR013766">
    <property type="entry name" value="Thioredoxin_domain"/>
</dbReference>
<keyword evidence="3" id="KW-0735">Signal-anchor</keyword>
<dbReference type="CDD" id="cd02966">
    <property type="entry name" value="TlpA_like_family"/>
    <property type="match status" value="1"/>
</dbReference>
<keyword evidence="3" id="KW-0812">Transmembrane</keyword>
<feature type="compositionally biased region" description="Polar residues" evidence="6">
    <location>
        <begin position="31"/>
        <end position="41"/>
    </location>
</feature>
<organism evidence="9 11">
    <name type="scientific">Mycolicibacterium novocastrense</name>
    <name type="common">Mycobacterium novocastrense</name>
    <dbReference type="NCBI Taxonomy" id="59813"/>
    <lineage>
        <taxon>Bacteria</taxon>
        <taxon>Bacillati</taxon>
        <taxon>Actinomycetota</taxon>
        <taxon>Actinomycetes</taxon>
        <taxon>Mycobacteriales</taxon>
        <taxon>Mycobacteriaceae</taxon>
        <taxon>Mycolicibacterium</taxon>
    </lineage>
</organism>
<dbReference type="Proteomes" id="UP001207528">
    <property type="component" value="Unassembled WGS sequence"/>
</dbReference>
<protein>
    <submittedName>
        <fullName evidence="8">Thiol-disulfide isomerase-like thioredoxin</fullName>
    </submittedName>
    <submittedName>
        <fullName evidence="9">TlpA family protein disulfide reductase</fullName>
    </submittedName>
</protein>
<comment type="caution">
    <text evidence="9">The sequence shown here is derived from an EMBL/GenBank/DDBJ whole genome shotgun (WGS) entry which is preliminary data.</text>
</comment>
<dbReference type="PROSITE" id="PS00194">
    <property type="entry name" value="THIOREDOXIN_1"/>
    <property type="match status" value="1"/>
</dbReference>
<dbReference type="PANTHER" id="PTHR42852:SF6">
    <property type="entry name" value="THIOL:DISULFIDE INTERCHANGE PROTEIN DSBE"/>
    <property type="match status" value="1"/>
</dbReference>
<keyword evidence="2" id="KW-0201">Cytochrome c-type biogenesis</keyword>
<evidence type="ECO:0000256" key="3">
    <source>
        <dbReference type="ARBA" id="ARBA00022968"/>
    </source>
</evidence>
<evidence type="ECO:0000259" key="7">
    <source>
        <dbReference type="PROSITE" id="PS51352"/>
    </source>
</evidence>
<evidence type="ECO:0000256" key="5">
    <source>
        <dbReference type="ARBA" id="ARBA00023284"/>
    </source>
</evidence>
<sequence length="219" mass="23050">MTNTGRWTIVVVILAAAGVVALWPRTEPEAPNTTPWSTQGRPTPPAEDDAALALLRERARVPSCPRPQPEAPPPSGPLRSVSAPCLGAPGDVDLGAALAGRATLLNVWASWCGPCREEMPVLDAYARQPGAIDVLGVNVLDRTSSALALAAELGVKFPSVYDPDKSVQRALGVPPVLPVNYLVTPDGRIRRITDPPIFGDPQQVDAAVQRYLGSTSQAG</sequence>
<dbReference type="PANTHER" id="PTHR42852">
    <property type="entry name" value="THIOL:DISULFIDE INTERCHANGE PROTEIN DSBE"/>
    <property type="match status" value="1"/>
</dbReference>
<dbReference type="Pfam" id="PF08534">
    <property type="entry name" value="Redoxin"/>
    <property type="match status" value="1"/>
</dbReference>
<evidence type="ECO:0000313" key="11">
    <source>
        <dbReference type="Proteomes" id="UP001207528"/>
    </source>
</evidence>
<reference evidence="8 10" key="1">
    <citation type="journal article" date="2016" name="Genome Announc.">
        <title>Draft Genome Sequences of Five Rapidly Growing Mycobacterium Species, M. thermoresistibile, M. fortuitum subsp. acetamidolyticum, M. canariasense, M. brisbanense, and M. novocastrense.</title>
        <authorList>
            <person name="Katahira K."/>
            <person name="Ogura Y."/>
            <person name="Gotoh Y."/>
            <person name="Hayashi T."/>
        </authorList>
    </citation>
    <scope>NUCLEOTIDE SEQUENCE [LARGE SCALE GENOMIC DNA]</scope>
    <source>
        <strain evidence="8 10">JCM18114</strain>
    </source>
</reference>
<dbReference type="Gene3D" id="3.40.30.10">
    <property type="entry name" value="Glutaredoxin"/>
    <property type="match status" value="1"/>
</dbReference>
<dbReference type="GO" id="GO:0017004">
    <property type="term" value="P:cytochrome complex assembly"/>
    <property type="evidence" value="ECO:0007669"/>
    <property type="project" value="UniProtKB-KW"/>
</dbReference>